<evidence type="ECO:0000313" key="1">
    <source>
        <dbReference type="EMBL" id="MBB5341466.1"/>
    </source>
</evidence>
<sequence>MASEIDTSFRNRSWNEWFREWLATIVVLISVVAVAILGGIAIYSEKAQAKEILTMVLPMIGTWVGTVLAFYFGKEQLEAATRSVTAIARELTPEEKLRSIKVTDKMIPRAAAYVVSEDPDKLKLLDAVAGLEKVKKGSRLPILTNENTPRYVIHRSTIDRFLSKAAAAGKQVGELQQLTLNDLLADPDFKINLENTFAIVPETATLADAKRAMGSLPSCQDVFVTRTGASSEPISGWVTNVIIEDNSRVG</sequence>
<dbReference type="Proteomes" id="UP000569005">
    <property type="component" value="Unassembled WGS sequence"/>
</dbReference>
<evidence type="ECO:0000313" key="2">
    <source>
        <dbReference type="Proteomes" id="UP000569005"/>
    </source>
</evidence>
<protein>
    <submittedName>
        <fullName evidence="1">ABC-type multidrug transport system fused ATPase/permease subunit</fullName>
    </submittedName>
</protein>
<reference evidence="1" key="1">
    <citation type="submission" date="2020-08" db="EMBL/GenBank/DDBJ databases">
        <title>Genomic Encyclopedia of Type Strains, Phase IV (KMG-V): Genome sequencing to study the core and pangenomes of soil and plant-associated prokaryotes.</title>
        <authorList>
            <person name="Whitman W."/>
        </authorList>
    </citation>
    <scope>NUCLEOTIDE SEQUENCE</scope>
    <source>
        <strain evidence="1">M8UP15</strain>
    </source>
</reference>
<keyword evidence="2" id="KW-1185">Reference proteome</keyword>
<name>A0ACC5P4B6_9BACT</name>
<gene>
    <name evidence="1" type="ORF">HDF13_003799</name>
</gene>
<comment type="caution">
    <text evidence="1">The sequence shown here is derived from an EMBL/GenBank/DDBJ whole genome shotgun (WGS) entry which is preliminary data.</text>
</comment>
<organism evidence="1 2">
    <name type="scientific">Tunturiibacter gelidiferens</name>
    <dbReference type="NCBI Taxonomy" id="3069689"/>
    <lineage>
        <taxon>Bacteria</taxon>
        <taxon>Pseudomonadati</taxon>
        <taxon>Acidobacteriota</taxon>
        <taxon>Terriglobia</taxon>
        <taxon>Terriglobales</taxon>
        <taxon>Acidobacteriaceae</taxon>
        <taxon>Tunturiibacter</taxon>
    </lineage>
</organism>
<accession>A0ACC5P4B6</accession>
<dbReference type="EMBL" id="JACHEA010000001">
    <property type="protein sequence ID" value="MBB5341466.1"/>
    <property type="molecule type" value="Genomic_DNA"/>
</dbReference>
<proteinExistence type="predicted"/>